<dbReference type="EMBL" id="CAJVAX010000022">
    <property type="protein sequence ID" value="CAG7656808.1"/>
    <property type="molecule type" value="Genomic_DNA"/>
</dbReference>
<comment type="caution">
    <text evidence="2">The sequence shown here is derived from an EMBL/GenBank/DDBJ whole genome shotgun (WGS) entry which is preliminary data.</text>
</comment>
<evidence type="ECO:0000256" key="1">
    <source>
        <dbReference type="SAM" id="Coils"/>
    </source>
</evidence>
<dbReference type="RefSeq" id="WP_205045696.1">
    <property type="nucleotide sequence ID" value="NZ_CAJVAX010000022.1"/>
</dbReference>
<sequence>MIAVIWFVATRLRSADDVRNREVAARGTDAQEETNQKLSDVQAQLADMNQRLTQVQRILQDAE</sequence>
<accession>A0A9W4H7U9</accession>
<organism evidence="2 3">
    <name type="scientific">Actinacidiphila bryophytorum</name>
    <dbReference type="NCBI Taxonomy" id="1436133"/>
    <lineage>
        <taxon>Bacteria</taxon>
        <taxon>Bacillati</taxon>
        <taxon>Actinomycetota</taxon>
        <taxon>Actinomycetes</taxon>
        <taxon>Kitasatosporales</taxon>
        <taxon>Streptomycetaceae</taxon>
        <taxon>Actinacidiphila</taxon>
    </lineage>
</organism>
<keyword evidence="1" id="KW-0175">Coiled coil</keyword>
<dbReference type="AlphaFoldDB" id="A0A9W4H7U9"/>
<evidence type="ECO:0000313" key="3">
    <source>
        <dbReference type="Proteomes" id="UP001153328"/>
    </source>
</evidence>
<reference evidence="2" key="1">
    <citation type="submission" date="2021-06" db="EMBL/GenBank/DDBJ databases">
        <authorList>
            <person name="Arsene-Ploetze F."/>
        </authorList>
    </citation>
    <scope>NUCLEOTIDE SEQUENCE</scope>
    <source>
        <strain evidence="2">SBRY1</strain>
    </source>
</reference>
<name>A0A9W4H7U9_9ACTN</name>
<keyword evidence="3" id="KW-1185">Reference proteome</keyword>
<gene>
    <name evidence="2" type="ORF">SBRY_80076</name>
</gene>
<evidence type="ECO:0000313" key="2">
    <source>
        <dbReference type="EMBL" id="CAG7656808.1"/>
    </source>
</evidence>
<proteinExistence type="predicted"/>
<dbReference type="Proteomes" id="UP001153328">
    <property type="component" value="Unassembled WGS sequence"/>
</dbReference>
<feature type="coiled-coil region" evidence="1">
    <location>
        <begin position="31"/>
        <end position="58"/>
    </location>
</feature>
<protein>
    <submittedName>
        <fullName evidence="2">Uncharacterized protein</fullName>
    </submittedName>
</protein>